<organism evidence="1">
    <name type="scientific">Loa loa</name>
    <name type="common">Eye worm</name>
    <name type="synonym">Filaria loa</name>
    <dbReference type="NCBI Taxonomy" id="7209"/>
    <lineage>
        <taxon>Eukaryota</taxon>
        <taxon>Metazoa</taxon>
        <taxon>Ecdysozoa</taxon>
        <taxon>Nematoda</taxon>
        <taxon>Chromadorea</taxon>
        <taxon>Rhabditida</taxon>
        <taxon>Spirurina</taxon>
        <taxon>Spiruromorpha</taxon>
        <taxon>Filarioidea</taxon>
        <taxon>Onchocercidae</taxon>
        <taxon>Loa</taxon>
    </lineage>
</organism>
<dbReference type="CTD" id="9945027"/>
<dbReference type="InParanoid" id="A0A1S0TX54"/>
<evidence type="ECO:0000313" key="1">
    <source>
        <dbReference type="EMBL" id="EFO20884.1"/>
    </source>
</evidence>
<protein>
    <submittedName>
        <fullName evidence="1">Uncharacterized protein</fullName>
    </submittedName>
</protein>
<dbReference type="EMBL" id="JH712202">
    <property type="protein sequence ID" value="EFO20884.1"/>
    <property type="molecule type" value="Genomic_DNA"/>
</dbReference>
<dbReference type="KEGG" id="loa:LOAG_07602"/>
<gene>
    <name evidence="1" type="ORF">LOAG_07602</name>
</gene>
<accession>A0A1S0TX54</accession>
<reference evidence="1" key="1">
    <citation type="submission" date="2012-04" db="EMBL/GenBank/DDBJ databases">
        <title>The Genome Sequence of Loa loa.</title>
        <authorList>
            <consortium name="The Broad Institute Genome Sequencing Platform"/>
            <consortium name="Broad Institute Genome Sequencing Center for Infectious Disease"/>
            <person name="Nutman T.B."/>
            <person name="Fink D.L."/>
            <person name="Russ C."/>
            <person name="Young S."/>
            <person name="Zeng Q."/>
            <person name="Gargeya S."/>
            <person name="Alvarado L."/>
            <person name="Berlin A."/>
            <person name="Chapman S.B."/>
            <person name="Chen Z."/>
            <person name="Freedman E."/>
            <person name="Gellesch M."/>
            <person name="Goldberg J."/>
            <person name="Griggs A."/>
            <person name="Gujja S."/>
            <person name="Heilman E.R."/>
            <person name="Heiman D."/>
            <person name="Howarth C."/>
            <person name="Mehta T."/>
            <person name="Neiman D."/>
            <person name="Pearson M."/>
            <person name="Roberts A."/>
            <person name="Saif S."/>
            <person name="Shea T."/>
            <person name="Shenoy N."/>
            <person name="Sisk P."/>
            <person name="Stolte C."/>
            <person name="Sykes S."/>
            <person name="White J."/>
            <person name="Yandava C."/>
            <person name="Haas B."/>
            <person name="Henn M.R."/>
            <person name="Nusbaum C."/>
            <person name="Birren B."/>
        </authorList>
    </citation>
    <scope>NUCLEOTIDE SEQUENCE [LARGE SCALE GENOMIC DNA]</scope>
</reference>
<dbReference type="AlphaFoldDB" id="A0A1S0TX54"/>
<sequence length="143" mass="16462">MGTISCKKESLSNKELEFESVCAVFTAIFMDYLVFCNFSELYYSQQEESKCYNNSSNMQLMKQTISCDQICHKISSLDIASYITSTALCVLLLAWPLQETSERVRMLKIRLANDLSKLDEKSLIKIMIIRQQIQQISNACKMK</sequence>
<dbReference type="RefSeq" id="XP_003143183.1">
    <property type="nucleotide sequence ID" value="XM_003143135.2"/>
</dbReference>
<dbReference type="GeneID" id="9945027"/>
<dbReference type="OrthoDB" id="448954at2759"/>
<name>A0A1S0TX54_LOALO</name>
<proteinExistence type="predicted"/>